<reference evidence="1" key="1">
    <citation type="submission" date="2022-11" db="EMBL/GenBank/DDBJ databases">
        <title>Genome Resource of Sclerotinia nivalis Strain SnTB1, a Plant Pathogen Isolated from American Ginseng.</title>
        <authorList>
            <person name="Fan S."/>
        </authorList>
    </citation>
    <scope>NUCLEOTIDE SEQUENCE</scope>
    <source>
        <strain evidence="1">SnTB1</strain>
    </source>
</reference>
<keyword evidence="2" id="KW-1185">Reference proteome</keyword>
<dbReference type="OrthoDB" id="3508395at2759"/>
<evidence type="ECO:0000313" key="2">
    <source>
        <dbReference type="Proteomes" id="UP001152300"/>
    </source>
</evidence>
<comment type="caution">
    <text evidence="1">The sequence shown here is derived from an EMBL/GenBank/DDBJ whole genome shotgun (WGS) entry which is preliminary data.</text>
</comment>
<dbReference type="AlphaFoldDB" id="A0A9X0AN89"/>
<organism evidence="1 2">
    <name type="scientific">Sclerotinia nivalis</name>
    <dbReference type="NCBI Taxonomy" id="352851"/>
    <lineage>
        <taxon>Eukaryota</taxon>
        <taxon>Fungi</taxon>
        <taxon>Dikarya</taxon>
        <taxon>Ascomycota</taxon>
        <taxon>Pezizomycotina</taxon>
        <taxon>Leotiomycetes</taxon>
        <taxon>Helotiales</taxon>
        <taxon>Sclerotiniaceae</taxon>
        <taxon>Sclerotinia</taxon>
    </lineage>
</organism>
<protein>
    <submittedName>
        <fullName evidence="1">Uncharacterized protein</fullName>
    </submittedName>
</protein>
<evidence type="ECO:0000313" key="1">
    <source>
        <dbReference type="EMBL" id="KAJ8065916.1"/>
    </source>
</evidence>
<proteinExistence type="predicted"/>
<accession>A0A9X0AN89</accession>
<name>A0A9X0AN89_9HELO</name>
<sequence length="132" mass="15980">MSQQTHIQEFEMDFDQYLENLHSDLATWSAAFNGPLNNRIFRCFDALNRLHQKIVFITRRRDLLERSSVIPQDIKVELLSEYENLLDLMHPMRIWFENLREECQDYQEALRDGDEETIRFIEALWAEELPQF</sequence>
<dbReference type="Proteomes" id="UP001152300">
    <property type="component" value="Unassembled WGS sequence"/>
</dbReference>
<gene>
    <name evidence="1" type="ORF">OCU04_005015</name>
</gene>
<dbReference type="EMBL" id="JAPEIS010000005">
    <property type="protein sequence ID" value="KAJ8065916.1"/>
    <property type="molecule type" value="Genomic_DNA"/>
</dbReference>